<gene>
    <name evidence="4" type="primary">spx</name>
    <name evidence="4" type="ORF">P7D78_13040</name>
</gene>
<dbReference type="InterPro" id="IPR006660">
    <property type="entry name" value="Arsenate_reductase-like"/>
</dbReference>
<proteinExistence type="inferred from homology"/>
<protein>
    <submittedName>
        <fullName evidence="4">Transcriptional regulator Spx</fullName>
    </submittedName>
</protein>
<keyword evidence="2" id="KW-0676">Redox-active center</keyword>
<dbReference type="PANTHER" id="PTHR30041:SF7">
    <property type="entry name" value="GLOBAL TRANSCRIPTIONAL REGULATOR SPX"/>
    <property type="match status" value="1"/>
</dbReference>
<name>A0AAW8T2N9_9ENTE</name>
<dbReference type="InterPro" id="IPR006504">
    <property type="entry name" value="Tscrpt_reg_Spx/MgsR"/>
</dbReference>
<dbReference type="NCBIfam" id="NF002459">
    <property type="entry name" value="PRK01655.1"/>
    <property type="match status" value="1"/>
</dbReference>
<dbReference type="PROSITE" id="PS51353">
    <property type="entry name" value="ARSC"/>
    <property type="match status" value="1"/>
</dbReference>
<dbReference type="Pfam" id="PF03960">
    <property type="entry name" value="ArsC"/>
    <property type="match status" value="1"/>
</dbReference>
<comment type="caution">
    <text evidence="4">The sequence shown here is derived from an EMBL/GenBank/DDBJ whole genome shotgun (WGS) entry which is preliminary data.</text>
</comment>
<dbReference type="CDD" id="cd03032">
    <property type="entry name" value="ArsC_Spx"/>
    <property type="match status" value="1"/>
</dbReference>
<dbReference type="PANTHER" id="PTHR30041">
    <property type="entry name" value="ARSENATE REDUCTASE"/>
    <property type="match status" value="1"/>
</dbReference>
<dbReference type="EMBL" id="JARPXM010000013">
    <property type="protein sequence ID" value="MDT2539054.1"/>
    <property type="molecule type" value="Genomic_DNA"/>
</dbReference>
<evidence type="ECO:0000256" key="2">
    <source>
        <dbReference type="ARBA" id="ARBA00023284"/>
    </source>
</evidence>
<accession>A0AAW8T2N9</accession>
<organism evidence="4 5">
    <name type="scientific">Enterococcus raffinosus</name>
    <dbReference type="NCBI Taxonomy" id="71452"/>
    <lineage>
        <taxon>Bacteria</taxon>
        <taxon>Bacillati</taxon>
        <taxon>Bacillota</taxon>
        <taxon>Bacilli</taxon>
        <taxon>Lactobacillales</taxon>
        <taxon>Enterococcaceae</taxon>
        <taxon>Enterococcus</taxon>
    </lineage>
</organism>
<dbReference type="Proteomes" id="UP001249240">
    <property type="component" value="Unassembled WGS sequence"/>
</dbReference>
<dbReference type="InterPro" id="IPR036249">
    <property type="entry name" value="Thioredoxin-like_sf"/>
</dbReference>
<evidence type="ECO:0000313" key="4">
    <source>
        <dbReference type="EMBL" id="MDT2539054.1"/>
    </source>
</evidence>
<comment type="similarity">
    <text evidence="3">Belongs to the ArsC family.</text>
</comment>
<keyword evidence="1" id="KW-1015">Disulfide bond</keyword>
<sequence length="148" mass="17583">MVTILLGNSCTSCRKTKAWFQAYDIPFSERNIDHEPLTKEELKQLITLCPNGVDKIISRKSKIYQKLNIDFEELSFNQLLVLLNQYPKLVKRPIIYDDKKIQIGFNEEEIRTLLPQEIKQRTRNYLYKVNTTMLYEDLLALQKTEYFS</sequence>
<reference evidence="4" key="1">
    <citation type="submission" date="2023-03" db="EMBL/GenBank/DDBJ databases">
        <authorList>
            <person name="Shen W."/>
            <person name="Cai J."/>
        </authorList>
    </citation>
    <scope>NUCLEOTIDE SEQUENCE</scope>
    <source>
        <strain evidence="4">B646-2</strain>
    </source>
</reference>
<dbReference type="SUPFAM" id="SSF52833">
    <property type="entry name" value="Thioredoxin-like"/>
    <property type="match status" value="1"/>
</dbReference>
<dbReference type="AlphaFoldDB" id="A0AAW8T2N9"/>
<dbReference type="RefSeq" id="WP_010743511.1">
    <property type="nucleotide sequence ID" value="NZ_BAAAXM010000027.1"/>
</dbReference>
<evidence type="ECO:0000256" key="1">
    <source>
        <dbReference type="ARBA" id="ARBA00023157"/>
    </source>
</evidence>
<evidence type="ECO:0000256" key="3">
    <source>
        <dbReference type="PROSITE-ProRule" id="PRU01282"/>
    </source>
</evidence>
<dbReference type="NCBIfam" id="TIGR01617">
    <property type="entry name" value="arsC_related"/>
    <property type="match status" value="1"/>
</dbReference>
<evidence type="ECO:0000313" key="5">
    <source>
        <dbReference type="Proteomes" id="UP001249240"/>
    </source>
</evidence>
<dbReference type="Gene3D" id="3.40.30.10">
    <property type="entry name" value="Glutaredoxin"/>
    <property type="match status" value="1"/>
</dbReference>